<dbReference type="PANTHER" id="PTHR46401">
    <property type="entry name" value="GLYCOSYLTRANSFERASE WBBK-RELATED"/>
    <property type="match status" value="1"/>
</dbReference>
<feature type="domain" description="Glycosyl transferase family 1" evidence="2">
    <location>
        <begin position="193"/>
        <end position="357"/>
    </location>
</feature>
<evidence type="ECO:0000259" key="2">
    <source>
        <dbReference type="Pfam" id="PF00534"/>
    </source>
</evidence>
<dbReference type="STRING" id="903983.BCR23_12670"/>
<protein>
    <recommendedName>
        <fullName evidence="2">Glycosyl transferase family 1 domain-containing protein</fullName>
    </recommendedName>
</protein>
<dbReference type="Gene3D" id="3.40.50.2000">
    <property type="entry name" value="Glycogen Phosphorylase B"/>
    <property type="match status" value="2"/>
</dbReference>
<evidence type="ECO:0000313" key="4">
    <source>
        <dbReference type="Proteomes" id="UP000094764"/>
    </source>
</evidence>
<evidence type="ECO:0000256" key="1">
    <source>
        <dbReference type="ARBA" id="ARBA00022679"/>
    </source>
</evidence>
<sequence>MNICLVNVDFKMGGQQKVVLDLGKQLSNFENQISFYSFRPAVPFFDIEGLDMMIDLSDDELSVLSRIKRKVLRKTVFSDGKANPVAEFSKRHQRMLEYLKERKIDLVILNGGFLTAFSKSIKEYLPSIKVISWQHNMAEIYLENYYSEIKDKYLEGLKYSDSVVCLTKSDKEVFAKYNDYTINIPNSVTVSKKKQCEDCTSNDIIFVSRYNVESKGIDYLIELVKLLPSDVRVKFAGSGTKKQERLVKKMISKSGLSNRIILLGALNDEELSELYQQGRVFLSTSRWEGFGLSIVEAMTFGLPVVSFDTTGPREIIGNNEYGIVIKSFDIFNMAKEVERLLKDDAHYEELSRLAKKRSKDFIPKKIAKQWEIHIQEVFK</sequence>
<dbReference type="SUPFAM" id="SSF53756">
    <property type="entry name" value="UDP-Glycosyltransferase/glycogen phosphorylase"/>
    <property type="match status" value="1"/>
</dbReference>
<dbReference type="InterPro" id="IPR001296">
    <property type="entry name" value="Glyco_trans_1"/>
</dbReference>
<reference evidence="4" key="1">
    <citation type="submission" date="2016-09" db="EMBL/GenBank/DDBJ databases">
        <authorList>
            <person name="Gulvik C.A."/>
        </authorList>
    </citation>
    <scope>NUCLEOTIDE SEQUENCE [LARGE SCALE GENOMIC DNA]</scope>
    <source>
        <strain evidence="4">LMG 26306</strain>
    </source>
</reference>
<dbReference type="RefSeq" id="WP_069636167.1">
    <property type="nucleotide sequence ID" value="NZ_JXKZ01000013.1"/>
</dbReference>
<dbReference type="OrthoDB" id="9787617at2"/>
<dbReference type="EMBL" id="MIKB01000019">
    <property type="protein sequence ID" value="OEG14680.1"/>
    <property type="molecule type" value="Genomic_DNA"/>
</dbReference>
<comment type="caution">
    <text evidence="3">The sequence shown here is derived from an EMBL/GenBank/DDBJ whole genome shotgun (WGS) entry which is preliminary data.</text>
</comment>
<keyword evidence="4" id="KW-1185">Reference proteome</keyword>
<gene>
    <name evidence="3" type="ORF">BCR23_12670</name>
</gene>
<dbReference type="PANTHER" id="PTHR46401:SF2">
    <property type="entry name" value="GLYCOSYLTRANSFERASE WBBK-RELATED"/>
    <property type="match status" value="1"/>
</dbReference>
<dbReference type="Pfam" id="PF00534">
    <property type="entry name" value="Glycos_transf_1"/>
    <property type="match status" value="1"/>
</dbReference>
<evidence type="ECO:0000313" key="3">
    <source>
        <dbReference type="EMBL" id="OEG14680.1"/>
    </source>
</evidence>
<dbReference type="Proteomes" id="UP000094764">
    <property type="component" value="Unassembled WGS sequence"/>
</dbReference>
<organism evidence="3 4">
    <name type="scientific">Enterococcus quebecensis</name>
    <dbReference type="NCBI Taxonomy" id="903983"/>
    <lineage>
        <taxon>Bacteria</taxon>
        <taxon>Bacillati</taxon>
        <taxon>Bacillota</taxon>
        <taxon>Bacilli</taxon>
        <taxon>Lactobacillales</taxon>
        <taxon>Enterococcaceae</taxon>
        <taxon>Enterococcus</taxon>
    </lineage>
</organism>
<name>A0A1E5GR20_9ENTE</name>
<dbReference type="GO" id="GO:0016757">
    <property type="term" value="F:glycosyltransferase activity"/>
    <property type="evidence" value="ECO:0007669"/>
    <property type="project" value="InterPro"/>
</dbReference>
<proteinExistence type="predicted"/>
<keyword evidence="1" id="KW-0808">Transferase</keyword>
<accession>A0A1E5GR20</accession>
<dbReference type="AlphaFoldDB" id="A0A1E5GR20"/>
<dbReference type="GO" id="GO:0009103">
    <property type="term" value="P:lipopolysaccharide biosynthetic process"/>
    <property type="evidence" value="ECO:0007669"/>
    <property type="project" value="TreeGrafter"/>
</dbReference>